<feature type="region of interest" description="Disordered" evidence="10">
    <location>
        <begin position="75"/>
        <end position="107"/>
    </location>
</feature>
<dbReference type="OrthoDB" id="550577at2759"/>
<comment type="cofactor">
    <cofactor evidence="2">
        <name>Ca(2+)</name>
        <dbReference type="ChEBI" id="CHEBI:29108"/>
    </cofactor>
</comment>
<evidence type="ECO:0000256" key="3">
    <source>
        <dbReference type="ARBA" id="ARBA00008061"/>
    </source>
</evidence>
<dbReference type="Pfam" id="PF07821">
    <property type="entry name" value="Alpha-amyl_C2"/>
    <property type="match status" value="1"/>
</dbReference>
<dbReference type="PRINTS" id="PR00110">
    <property type="entry name" value="ALPHAAMYLASE"/>
</dbReference>
<evidence type="ECO:0000256" key="1">
    <source>
        <dbReference type="ARBA" id="ARBA00000548"/>
    </source>
</evidence>
<name>A0A1Y1I9B1_KLENI</name>
<organism evidence="13 14">
    <name type="scientific">Klebsormidium nitens</name>
    <name type="common">Green alga</name>
    <name type="synonym">Ulothrix nitens</name>
    <dbReference type="NCBI Taxonomy" id="105231"/>
    <lineage>
        <taxon>Eukaryota</taxon>
        <taxon>Viridiplantae</taxon>
        <taxon>Streptophyta</taxon>
        <taxon>Klebsormidiophyceae</taxon>
        <taxon>Klebsormidiales</taxon>
        <taxon>Klebsormidiaceae</taxon>
        <taxon>Klebsormidium</taxon>
    </lineage>
</organism>
<dbReference type="GO" id="GO:0004556">
    <property type="term" value="F:alpha-amylase activity"/>
    <property type="evidence" value="ECO:0000318"/>
    <property type="project" value="GO_Central"/>
</dbReference>
<protein>
    <recommendedName>
        <fullName evidence="4 9">Alpha-amylase</fullName>
        <ecNumber evidence="4 9">3.2.1.1</ecNumber>
    </recommendedName>
</protein>
<evidence type="ECO:0000256" key="6">
    <source>
        <dbReference type="ARBA" id="ARBA00023277"/>
    </source>
</evidence>
<evidence type="ECO:0000259" key="12">
    <source>
        <dbReference type="SMART" id="SM00810"/>
    </source>
</evidence>
<accession>A0A1Y1I9B1</accession>
<dbReference type="CDD" id="cd11314">
    <property type="entry name" value="AmyAc_arch_bac_plant_AmyA"/>
    <property type="match status" value="1"/>
</dbReference>
<dbReference type="OMA" id="CVVIMSN"/>
<feature type="compositionally biased region" description="Basic and acidic residues" evidence="10">
    <location>
        <begin position="75"/>
        <end position="95"/>
    </location>
</feature>
<evidence type="ECO:0000256" key="10">
    <source>
        <dbReference type="SAM" id="MobiDB-lite"/>
    </source>
</evidence>
<dbReference type="EC" id="3.2.1.1" evidence="4 9"/>
<comment type="catalytic activity">
    <reaction evidence="1 9">
        <text>Endohydrolysis of (1-&gt;4)-alpha-D-glucosidic linkages in polysaccharides containing three or more (1-&gt;4)-alpha-linked D-glucose units.</text>
        <dbReference type="EC" id="3.2.1.1"/>
    </reaction>
</comment>
<dbReference type="PANTHER" id="PTHR43447">
    <property type="entry name" value="ALPHA-AMYLASE"/>
    <property type="match status" value="1"/>
</dbReference>
<evidence type="ECO:0000256" key="9">
    <source>
        <dbReference type="RuleBase" id="RU361134"/>
    </source>
</evidence>
<proteinExistence type="inferred from homology"/>
<evidence type="ECO:0000256" key="7">
    <source>
        <dbReference type="ARBA" id="ARBA00023295"/>
    </source>
</evidence>
<reference evidence="13 14" key="1">
    <citation type="journal article" date="2014" name="Nat. Commun.">
        <title>Klebsormidium flaccidum genome reveals primary factors for plant terrestrial adaptation.</title>
        <authorList>
            <person name="Hori K."/>
            <person name="Maruyama F."/>
            <person name="Fujisawa T."/>
            <person name="Togashi T."/>
            <person name="Yamamoto N."/>
            <person name="Seo M."/>
            <person name="Sato S."/>
            <person name="Yamada T."/>
            <person name="Mori H."/>
            <person name="Tajima N."/>
            <person name="Moriyama T."/>
            <person name="Ikeuchi M."/>
            <person name="Watanabe M."/>
            <person name="Wada H."/>
            <person name="Kobayashi K."/>
            <person name="Saito M."/>
            <person name="Masuda T."/>
            <person name="Sasaki-Sekimoto Y."/>
            <person name="Mashiguchi K."/>
            <person name="Awai K."/>
            <person name="Shimojima M."/>
            <person name="Masuda S."/>
            <person name="Iwai M."/>
            <person name="Nobusawa T."/>
            <person name="Narise T."/>
            <person name="Kondo S."/>
            <person name="Saito H."/>
            <person name="Sato R."/>
            <person name="Murakawa M."/>
            <person name="Ihara Y."/>
            <person name="Oshima-Yamada Y."/>
            <person name="Ohtaka K."/>
            <person name="Satoh M."/>
            <person name="Sonobe K."/>
            <person name="Ishii M."/>
            <person name="Ohtani R."/>
            <person name="Kanamori-Sato M."/>
            <person name="Honoki R."/>
            <person name="Miyazaki D."/>
            <person name="Mochizuki H."/>
            <person name="Umetsu J."/>
            <person name="Higashi K."/>
            <person name="Shibata D."/>
            <person name="Kamiya Y."/>
            <person name="Sato N."/>
            <person name="Nakamura Y."/>
            <person name="Tabata S."/>
            <person name="Ida S."/>
            <person name="Kurokawa K."/>
            <person name="Ohta H."/>
        </authorList>
    </citation>
    <scope>NUCLEOTIDE SEQUENCE [LARGE SCALE GENOMIC DNA]</scope>
    <source>
        <strain evidence="13 14">NIES-2285</strain>
    </source>
</reference>
<dbReference type="InterPro" id="IPR013780">
    <property type="entry name" value="Glyco_hydro_b"/>
</dbReference>
<dbReference type="EMBL" id="DF237177">
    <property type="protein sequence ID" value="GAQ85297.1"/>
    <property type="molecule type" value="Genomic_DNA"/>
</dbReference>
<evidence type="ECO:0000256" key="5">
    <source>
        <dbReference type="ARBA" id="ARBA00022801"/>
    </source>
</evidence>
<dbReference type="GO" id="GO:0005509">
    <property type="term" value="F:calcium ion binding"/>
    <property type="evidence" value="ECO:0007669"/>
    <property type="project" value="InterPro"/>
</dbReference>
<comment type="similarity">
    <text evidence="3 8">Belongs to the glycosyl hydrolase 13 family.</text>
</comment>
<evidence type="ECO:0000259" key="11">
    <source>
        <dbReference type="SMART" id="SM00642"/>
    </source>
</evidence>
<keyword evidence="14" id="KW-1185">Reference proteome</keyword>
<evidence type="ECO:0000256" key="2">
    <source>
        <dbReference type="ARBA" id="ARBA00001913"/>
    </source>
</evidence>
<dbReference type="SMART" id="SM00810">
    <property type="entry name" value="Alpha-amyl_C2"/>
    <property type="match status" value="1"/>
</dbReference>
<dbReference type="InterPro" id="IPR017853">
    <property type="entry name" value="GH"/>
</dbReference>
<dbReference type="STRING" id="105231.A0A1Y1I9B1"/>
<keyword evidence="6 9" id="KW-0119">Carbohydrate metabolism</keyword>
<dbReference type="InterPro" id="IPR006046">
    <property type="entry name" value="Alpha_amylase"/>
</dbReference>
<evidence type="ECO:0000313" key="13">
    <source>
        <dbReference type="EMBL" id="GAQ85297.1"/>
    </source>
</evidence>
<dbReference type="AlphaFoldDB" id="A0A1Y1I9B1"/>
<dbReference type="SMART" id="SM00642">
    <property type="entry name" value="Aamy"/>
    <property type="match status" value="1"/>
</dbReference>
<keyword evidence="7 9" id="KW-0326">Glycosidase</keyword>
<dbReference type="InterPro" id="IPR006047">
    <property type="entry name" value="GH13_cat_dom"/>
</dbReference>
<evidence type="ECO:0000313" key="14">
    <source>
        <dbReference type="Proteomes" id="UP000054558"/>
    </source>
</evidence>
<dbReference type="InterPro" id="IPR012850">
    <property type="entry name" value="A-amylase_bs_C"/>
</dbReference>
<keyword evidence="5 9" id="KW-0378">Hydrolase</keyword>
<dbReference type="Gene3D" id="2.60.40.1180">
    <property type="entry name" value="Golgi alpha-mannosidase II"/>
    <property type="match status" value="1"/>
</dbReference>
<dbReference type="GO" id="GO:0005987">
    <property type="term" value="P:sucrose catabolic process"/>
    <property type="evidence" value="ECO:0000318"/>
    <property type="project" value="GO_Central"/>
</dbReference>
<evidence type="ECO:0000256" key="4">
    <source>
        <dbReference type="ARBA" id="ARBA00012595"/>
    </source>
</evidence>
<feature type="domain" description="Glycosyl hydrolase family 13 catalytic" evidence="11">
    <location>
        <begin position="119"/>
        <end position="454"/>
    </location>
</feature>
<dbReference type="Gene3D" id="3.20.20.80">
    <property type="entry name" value="Glycosidases"/>
    <property type="match status" value="1"/>
</dbReference>
<dbReference type="Pfam" id="PF00128">
    <property type="entry name" value="Alpha-amylase"/>
    <property type="match status" value="1"/>
</dbReference>
<feature type="region of interest" description="Disordered" evidence="10">
    <location>
        <begin position="244"/>
        <end position="265"/>
    </location>
</feature>
<gene>
    <name evidence="13" type="ORF">KFL_002280110</name>
</gene>
<dbReference type="SUPFAM" id="SSF51011">
    <property type="entry name" value="Glycosyl hydrolase domain"/>
    <property type="match status" value="1"/>
</dbReference>
<dbReference type="SUPFAM" id="SSF51445">
    <property type="entry name" value="(Trans)glycosidases"/>
    <property type="match status" value="1"/>
</dbReference>
<sequence>MATASTLVQASVLSRAAFETSSISKQLRTSECSLPSMLRLSAGSLGGSSLLKQTPKAMSHARDLTVRATAVVEAESKPEDASKEAAKMPEKVKAKEKVKKAPATKGSRGGNIPCDWNDVVMFQGFNWESNKNECWYNILKKCAKDLAEAGITDVWLPPPSQSVAPQGYLPGQLYNLDASKYGNEEQLKELIDEFHANGVRAVADIVINHRCADQQDERGVWCIFEGGTPDERLDWGPWSIAKDDEFGDGTGAPDTGEDYGAAPDLDHTNERVQKDLIGWMKWLKEDVGYDGWRFDFTKGFAGWAVALYCKETGPGFSVGEYWTSIGYEGEGPAYNQDFHRQQLVDWINSAEGLCSSFDFTTKGILQQAVQGELWRLRDENNFPPGLIGWMPEKAVTFLDNHDTGSTQNHWPFPADKVMQGYAYILTHPGIPSVFYDHFYDWGLKEEISNLIKCRKHNGIRANSKIDIKCADGDLYVAEIDNKIIVKIGPRHDMGHLAPPECDWKVACFGCDYCVWEKISQ</sequence>
<feature type="domain" description="Alpha-amylase C-terminal beta-sheet" evidence="12">
    <location>
        <begin position="455"/>
        <end position="517"/>
    </location>
</feature>
<dbReference type="Proteomes" id="UP000054558">
    <property type="component" value="Unassembled WGS sequence"/>
</dbReference>
<evidence type="ECO:0000256" key="8">
    <source>
        <dbReference type="RuleBase" id="RU003615"/>
    </source>
</evidence>